<dbReference type="AlphaFoldDB" id="A0A6A2ZF59"/>
<dbReference type="Proteomes" id="UP000436088">
    <property type="component" value="Unassembled WGS sequence"/>
</dbReference>
<dbReference type="InterPro" id="IPR045210">
    <property type="entry name" value="RING-Ubox_PUB"/>
</dbReference>
<sequence>MAVSSKTDERNADIAIVERLAKKLELHTVEDLKIETVAVQKLAKERGGISESTQQQIIRLFNKFKHFVGMEITNVLDDPSIPQISGKSQSSVIPHEFLCPITVEIMRDPVIVASGQTFERESIQKWFDSNH</sequence>
<organism evidence="5 6">
    <name type="scientific">Hibiscus syriacus</name>
    <name type="common">Rose of Sharon</name>
    <dbReference type="NCBI Taxonomy" id="106335"/>
    <lineage>
        <taxon>Eukaryota</taxon>
        <taxon>Viridiplantae</taxon>
        <taxon>Streptophyta</taxon>
        <taxon>Embryophyta</taxon>
        <taxon>Tracheophyta</taxon>
        <taxon>Spermatophyta</taxon>
        <taxon>Magnoliopsida</taxon>
        <taxon>eudicotyledons</taxon>
        <taxon>Gunneridae</taxon>
        <taxon>Pentapetalae</taxon>
        <taxon>rosids</taxon>
        <taxon>malvids</taxon>
        <taxon>Malvales</taxon>
        <taxon>Malvaceae</taxon>
        <taxon>Malvoideae</taxon>
        <taxon>Hibiscus</taxon>
    </lineage>
</organism>
<dbReference type="Gene3D" id="3.30.40.10">
    <property type="entry name" value="Zinc/RING finger domain, C3HC4 (zinc finger)"/>
    <property type="match status" value="1"/>
</dbReference>
<dbReference type="SMART" id="SM00504">
    <property type="entry name" value="Ubox"/>
    <property type="match status" value="1"/>
</dbReference>
<dbReference type="GO" id="GO:0004842">
    <property type="term" value="F:ubiquitin-protein transferase activity"/>
    <property type="evidence" value="ECO:0007669"/>
    <property type="project" value="InterPro"/>
</dbReference>
<evidence type="ECO:0000313" key="5">
    <source>
        <dbReference type="EMBL" id="KAE8690313.1"/>
    </source>
</evidence>
<dbReference type="PANTHER" id="PTHR23315:SF349">
    <property type="entry name" value="U-BOX DOMAIN-CONTAINING PROTEIN 15"/>
    <property type="match status" value="1"/>
</dbReference>
<dbReference type="PANTHER" id="PTHR23315">
    <property type="entry name" value="U BOX DOMAIN-CONTAINING"/>
    <property type="match status" value="1"/>
</dbReference>
<dbReference type="InterPro" id="IPR013083">
    <property type="entry name" value="Znf_RING/FYVE/PHD"/>
</dbReference>
<name>A0A6A2ZF59_HIBSY</name>
<accession>A0A6A2ZF59</accession>
<evidence type="ECO:0000313" key="6">
    <source>
        <dbReference type="Proteomes" id="UP000436088"/>
    </source>
</evidence>
<comment type="pathway">
    <text evidence="1">Protein modification; protein ubiquitination.</text>
</comment>
<evidence type="ECO:0000256" key="3">
    <source>
        <dbReference type="ARBA" id="ARBA00022786"/>
    </source>
</evidence>
<proteinExistence type="predicted"/>
<gene>
    <name evidence="5" type="ORF">F3Y22_tig00110895pilonHSYRG00009</name>
</gene>
<dbReference type="SUPFAM" id="SSF57850">
    <property type="entry name" value="RING/U-box"/>
    <property type="match status" value="1"/>
</dbReference>
<feature type="domain" description="U-box" evidence="4">
    <location>
        <begin position="92"/>
        <end position="131"/>
    </location>
</feature>
<dbReference type="GO" id="GO:0016567">
    <property type="term" value="P:protein ubiquitination"/>
    <property type="evidence" value="ECO:0007669"/>
    <property type="project" value="UniProtKB-UniPathway"/>
</dbReference>
<reference evidence="5" key="1">
    <citation type="submission" date="2019-09" db="EMBL/GenBank/DDBJ databases">
        <title>Draft genome information of white flower Hibiscus syriacus.</title>
        <authorList>
            <person name="Kim Y.-M."/>
        </authorList>
    </citation>
    <scope>NUCLEOTIDE SEQUENCE [LARGE SCALE GENOMIC DNA]</scope>
    <source>
        <strain evidence="5">YM2019G1</strain>
    </source>
</reference>
<evidence type="ECO:0000259" key="4">
    <source>
        <dbReference type="PROSITE" id="PS51698"/>
    </source>
</evidence>
<keyword evidence="3" id="KW-0833">Ubl conjugation pathway</keyword>
<dbReference type="Pfam" id="PF04564">
    <property type="entry name" value="U-box"/>
    <property type="match status" value="1"/>
</dbReference>
<dbReference type="PROSITE" id="PS51698">
    <property type="entry name" value="U_BOX"/>
    <property type="match status" value="1"/>
</dbReference>
<protein>
    <recommendedName>
        <fullName evidence="4">U-box domain-containing protein</fullName>
    </recommendedName>
</protein>
<keyword evidence="2" id="KW-0808">Transferase</keyword>
<dbReference type="InterPro" id="IPR003613">
    <property type="entry name" value="Ubox_domain"/>
</dbReference>
<dbReference type="CDD" id="cd16664">
    <property type="entry name" value="RING-Ubox_PUB"/>
    <property type="match status" value="1"/>
</dbReference>
<evidence type="ECO:0000256" key="1">
    <source>
        <dbReference type="ARBA" id="ARBA00004906"/>
    </source>
</evidence>
<dbReference type="EMBL" id="VEPZ02001152">
    <property type="protein sequence ID" value="KAE8690313.1"/>
    <property type="molecule type" value="Genomic_DNA"/>
</dbReference>
<dbReference type="UniPathway" id="UPA00143"/>
<keyword evidence="6" id="KW-1185">Reference proteome</keyword>
<comment type="caution">
    <text evidence="5">The sequence shown here is derived from an EMBL/GenBank/DDBJ whole genome shotgun (WGS) entry which is preliminary data.</text>
</comment>
<evidence type="ECO:0000256" key="2">
    <source>
        <dbReference type="ARBA" id="ARBA00022679"/>
    </source>
</evidence>